<proteinExistence type="predicted"/>
<evidence type="ECO:0000313" key="3">
    <source>
        <dbReference type="Proteomes" id="UP001221898"/>
    </source>
</evidence>
<organism evidence="2 3">
    <name type="scientific">Aldrovandia affinis</name>
    <dbReference type="NCBI Taxonomy" id="143900"/>
    <lineage>
        <taxon>Eukaryota</taxon>
        <taxon>Metazoa</taxon>
        <taxon>Chordata</taxon>
        <taxon>Craniata</taxon>
        <taxon>Vertebrata</taxon>
        <taxon>Euteleostomi</taxon>
        <taxon>Actinopterygii</taxon>
        <taxon>Neopterygii</taxon>
        <taxon>Teleostei</taxon>
        <taxon>Notacanthiformes</taxon>
        <taxon>Halosauridae</taxon>
        <taxon>Aldrovandia</taxon>
    </lineage>
</organism>
<dbReference type="Proteomes" id="UP001221898">
    <property type="component" value="Unassembled WGS sequence"/>
</dbReference>
<dbReference type="AlphaFoldDB" id="A0AAD7SP40"/>
<feature type="region of interest" description="Disordered" evidence="1">
    <location>
        <begin position="65"/>
        <end position="125"/>
    </location>
</feature>
<comment type="caution">
    <text evidence="2">The sequence shown here is derived from an EMBL/GenBank/DDBJ whole genome shotgun (WGS) entry which is preliminary data.</text>
</comment>
<protein>
    <submittedName>
        <fullName evidence="2">Uncharacterized protein</fullName>
    </submittedName>
</protein>
<evidence type="ECO:0000313" key="2">
    <source>
        <dbReference type="EMBL" id="KAJ8406060.1"/>
    </source>
</evidence>
<reference evidence="2" key="1">
    <citation type="journal article" date="2023" name="Science">
        <title>Genome structures resolve the early diversification of teleost fishes.</title>
        <authorList>
            <person name="Parey E."/>
            <person name="Louis A."/>
            <person name="Montfort J."/>
            <person name="Bouchez O."/>
            <person name="Roques C."/>
            <person name="Iampietro C."/>
            <person name="Lluch J."/>
            <person name="Castinel A."/>
            <person name="Donnadieu C."/>
            <person name="Desvignes T."/>
            <person name="Floi Bucao C."/>
            <person name="Jouanno E."/>
            <person name="Wen M."/>
            <person name="Mejri S."/>
            <person name="Dirks R."/>
            <person name="Jansen H."/>
            <person name="Henkel C."/>
            <person name="Chen W.J."/>
            <person name="Zahm M."/>
            <person name="Cabau C."/>
            <person name="Klopp C."/>
            <person name="Thompson A.W."/>
            <person name="Robinson-Rechavi M."/>
            <person name="Braasch I."/>
            <person name="Lecointre G."/>
            <person name="Bobe J."/>
            <person name="Postlethwait J.H."/>
            <person name="Berthelot C."/>
            <person name="Roest Crollius H."/>
            <person name="Guiguen Y."/>
        </authorList>
    </citation>
    <scope>NUCLEOTIDE SEQUENCE</scope>
    <source>
        <strain evidence="2">NC1722</strain>
    </source>
</reference>
<keyword evidence="3" id="KW-1185">Reference proteome</keyword>
<gene>
    <name evidence="2" type="ORF">AAFF_G00309480</name>
</gene>
<accession>A0AAD7SP40</accession>
<name>A0AAD7SP40_9TELE</name>
<sequence>MIGAYFSSDQHLTGQAADRLTALRTRAEAERQMASPELVRCAEGAPPQLPLRSLWAWHVSLHSPSPSPQITHHRLAASGQPHAASKEGRPGPCSQIADWRIAPSAPASETPPQTPATRMRGNKSH</sequence>
<dbReference type="EMBL" id="JAINUG010000045">
    <property type="protein sequence ID" value="KAJ8406060.1"/>
    <property type="molecule type" value="Genomic_DNA"/>
</dbReference>
<evidence type="ECO:0000256" key="1">
    <source>
        <dbReference type="SAM" id="MobiDB-lite"/>
    </source>
</evidence>